<dbReference type="Gene3D" id="3.20.20.450">
    <property type="entry name" value="EAL domain"/>
    <property type="match status" value="1"/>
</dbReference>
<dbReference type="InterPro" id="IPR000014">
    <property type="entry name" value="PAS"/>
</dbReference>
<dbReference type="NCBIfam" id="TIGR00254">
    <property type="entry name" value="GGDEF"/>
    <property type="match status" value="1"/>
</dbReference>
<dbReference type="SUPFAM" id="SSF141868">
    <property type="entry name" value="EAL domain-like"/>
    <property type="match status" value="1"/>
</dbReference>
<dbReference type="GO" id="GO:0006355">
    <property type="term" value="P:regulation of DNA-templated transcription"/>
    <property type="evidence" value="ECO:0007669"/>
    <property type="project" value="InterPro"/>
</dbReference>
<reference evidence="2" key="1">
    <citation type="journal article" date="2022" name="G3 (Bethesda)">
        <title>Unveiling the complete genome sequence of Alicyclobacillus acidoterrestris DSM 3922T, a taint-producing strain.</title>
        <authorList>
            <person name="Leonardo I.C."/>
            <person name="Barreto Crespo M.T."/>
            <person name="Gaspar F.B."/>
        </authorList>
    </citation>
    <scope>NUCLEOTIDE SEQUENCE [LARGE SCALE GENOMIC DNA]</scope>
    <source>
        <strain evidence="2">DSM 3922</strain>
    </source>
</reference>
<dbReference type="PROSITE" id="PS50887">
    <property type="entry name" value="GGDEF"/>
    <property type="match status" value="1"/>
</dbReference>
<dbReference type="InterPro" id="IPR013656">
    <property type="entry name" value="PAS_4"/>
</dbReference>
<dbReference type="InterPro" id="IPR000160">
    <property type="entry name" value="GGDEF_dom"/>
</dbReference>
<protein>
    <submittedName>
        <fullName evidence="1">EAL domain-containing protein</fullName>
    </submittedName>
</protein>
<dbReference type="EMBL" id="CP080467">
    <property type="protein sequence ID" value="UNO49628.1"/>
    <property type="molecule type" value="Genomic_DNA"/>
</dbReference>
<dbReference type="Pfam" id="PF00563">
    <property type="entry name" value="EAL"/>
    <property type="match status" value="1"/>
</dbReference>
<dbReference type="FunFam" id="3.30.70.270:FF:000001">
    <property type="entry name" value="Diguanylate cyclase domain protein"/>
    <property type="match status" value="1"/>
</dbReference>
<dbReference type="SMART" id="SM00267">
    <property type="entry name" value="GGDEF"/>
    <property type="match status" value="1"/>
</dbReference>
<dbReference type="STRING" id="1356854.N007_11320"/>
<dbReference type="CDD" id="cd01948">
    <property type="entry name" value="EAL"/>
    <property type="match status" value="1"/>
</dbReference>
<dbReference type="SMART" id="SM00052">
    <property type="entry name" value="EAL"/>
    <property type="match status" value="1"/>
</dbReference>
<dbReference type="CDD" id="cd00130">
    <property type="entry name" value="PAS"/>
    <property type="match status" value="2"/>
</dbReference>
<dbReference type="InterPro" id="IPR052155">
    <property type="entry name" value="Biofilm_reg_signaling"/>
</dbReference>
<dbReference type="InterPro" id="IPR043128">
    <property type="entry name" value="Rev_trsase/Diguanyl_cyclase"/>
</dbReference>
<dbReference type="PROSITE" id="PS50112">
    <property type="entry name" value="PAS"/>
    <property type="match status" value="1"/>
</dbReference>
<dbReference type="Pfam" id="PF08448">
    <property type="entry name" value="PAS_4"/>
    <property type="match status" value="1"/>
</dbReference>
<dbReference type="Proteomes" id="UP000829401">
    <property type="component" value="Chromosome"/>
</dbReference>
<dbReference type="InterPro" id="IPR035919">
    <property type="entry name" value="EAL_sf"/>
</dbReference>
<dbReference type="NCBIfam" id="TIGR00229">
    <property type="entry name" value="sensory_box"/>
    <property type="match status" value="2"/>
</dbReference>
<sequence length="684" mass="76891">MIQFDYTIETLLNTLPDFIAFKDGEGRWILANPVALEVFHLTNVDYVGKRDSELGTHVPFMMEALRHCEATDEAVWRQGETVRGKESIPQPDGRVRIFDTIKIPTFYPDGRRKVLIVVGRDITDFVHSRKDLEQSRQRYQSLYHDNPNPTFSVDLSGRITTVNAKMETLLGYTANELVGRTTSFLVGDEDVSRCEEFFRETLLGNRHVVEIGVVTKSGRQIQLEVHGVPMIVDGEVVGIYGVAQDVSDRTRAEQIIYHLAFYDPLTGLANRAMLTNRISDAIADLGAGHALAVLFIDLDHFKSLNDTRGHSMGDLLLKRVAQRLQACVPASGTICRLGGDEFIVLLPRLKEACEAITVAKRILDTFSEPWDLGGECVYITGSIGIAMGTDNTVDAEQLIRNADMAMYDAKDKGKNTYRLFDSSLSEKLQRKVELETALRQALAQDMFTVCYQPQFDMATRRIIGAEALLRWNHPRGVYPTNELIQVAEETGLIVPIGLWVLRTVCRQAKQWREAGHHPLRIYVNVSPRQFIDNRFVHHVQQILAETGMDGHALGLEITEGVIMRDVHYAQETLQALRDMGMKIDIDDFGTGYSSLAYLKRFPIDRIKIDQSFIRDVTNNEADLAIVKTIISLAHNFQIPAIAEGVETATQFQLLKQHGCDEAQGYFLGRPANSEDFNTHLGTAH</sequence>
<dbReference type="SMART" id="SM00091">
    <property type="entry name" value="PAS"/>
    <property type="match status" value="2"/>
</dbReference>
<accession>T0BUK5</accession>
<dbReference type="CDD" id="cd01949">
    <property type="entry name" value="GGDEF"/>
    <property type="match status" value="1"/>
</dbReference>
<dbReference type="Pfam" id="PF00989">
    <property type="entry name" value="PAS"/>
    <property type="match status" value="1"/>
</dbReference>
<dbReference type="PROSITE" id="PS50113">
    <property type="entry name" value="PAC"/>
    <property type="match status" value="1"/>
</dbReference>
<dbReference type="PANTHER" id="PTHR44757">
    <property type="entry name" value="DIGUANYLATE CYCLASE DGCP"/>
    <property type="match status" value="1"/>
</dbReference>
<dbReference type="PROSITE" id="PS50883">
    <property type="entry name" value="EAL"/>
    <property type="match status" value="1"/>
</dbReference>
<evidence type="ECO:0000313" key="1">
    <source>
        <dbReference type="EMBL" id="UNO49628.1"/>
    </source>
</evidence>
<dbReference type="OrthoDB" id="9762141at2"/>
<dbReference type="InterPro" id="IPR029787">
    <property type="entry name" value="Nucleotide_cyclase"/>
</dbReference>
<dbReference type="eggNOG" id="COG5001">
    <property type="taxonomic scope" value="Bacteria"/>
</dbReference>
<dbReference type="PANTHER" id="PTHR44757:SF2">
    <property type="entry name" value="BIOFILM ARCHITECTURE MAINTENANCE PROTEIN MBAA"/>
    <property type="match status" value="1"/>
</dbReference>
<dbReference type="InterPro" id="IPR001633">
    <property type="entry name" value="EAL_dom"/>
</dbReference>
<dbReference type="InterPro" id="IPR013767">
    <property type="entry name" value="PAS_fold"/>
</dbReference>
<proteinExistence type="predicted"/>
<name>T0BUK5_ALIAG</name>
<keyword evidence="2" id="KW-1185">Reference proteome</keyword>
<dbReference type="Pfam" id="PF00990">
    <property type="entry name" value="GGDEF"/>
    <property type="match status" value="1"/>
</dbReference>
<evidence type="ECO:0000313" key="2">
    <source>
        <dbReference type="Proteomes" id="UP000829401"/>
    </source>
</evidence>
<dbReference type="Gene3D" id="3.30.450.20">
    <property type="entry name" value="PAS domain"/>
    <property type="match status" value="2"/>
</dbReference>
<dbReference type="InterPro" id="IPR035965">
    <property type="entry name" value="PAS-like_dom_sf"/>
</dbReference>
<dbReference type="InterPro" id="IPR000700">
    <property type="entry name" value="PAS-assoc_C"/>
</dbReference>
<organism evidence="1 2">
    <name type="scientific">Alicyclobacillus acidoterrestris (strain ATCC 49025 / DSM 3922 / CIP 106132 / NCIMB 13137 / GD3B)</name>
    <dbReference type="NCBI Taxonomy" id="1356854"/>
    <lineage>
        <taxon>Bacteria</taxon>
        <taxon>Bacillati</taxon>
        <taxon>Bacillota</taxon>
        <taxon>Bacilli</taxon>
        <taxon>Bacillales</taxon>
        <taxon>Alicyclobacillaceae</taxon>
        <taxon>Alicyclobacillus</taxon>
    </lineage>
</organism>
<dbReference type="SUPFAM" id="SSF55785">
    <property type="entry name" value="PYP-like sensor domain (PAS domain)"/>
    <property type="match status" value="2"/>
</dbReference>
<gene>
    <name evidence="1" type="ORF">K1I37_03560</name>
</gene>
<dbReference type="Gene3D" id="3.30.70.270">
    <property type="match status" value="1"/>
</dbReference>
<dbReference type="KEGG" id="aaco:K1I37_03560"/>
<dbReference type="SUPFAM" id="SSF55073">
    <property type="entry name" value="Nucleotide cyclase"/>
    <property type="match status" value="1"/>
</dbReference>
<accession>A0A9E7CWH7</accession>
<dbReference type="RefSeq" id="WP_021297312.1">
    <property type="nucleotide sequence ID" value="NZ_AURB01000151.1"/>
</dbReference>
<dbReference type="AlphaFoldDB" id="T0BUK5"/>